<comment type="caution">
    <text evidence="11">The sequence shown here is derived from an EMBL/GenBank/DDBJ whole genome shotgun (WGS) entry which is preliminary data.</text>
</comment>
<comment type="subcellular location">
    <subcellularLocation>
        <location evidence="1">Cell membrane</location>
        <topology evidence="1">Multi-pass membrane protein</topology>
    </subcellularLocation>
</comment>
<dbReference type="EMBL" id="JASPKZ010008359">
    <property type="protein sequence ID" value="KAJ9580130.1"/>
    <property type="molecule type" value="Genomic_DNA"/>
</dbReference>
<dbReference type="Pfam" id="PF00060">
    <property type="entry name" value="Lig_chan"/>
    <property type="match status" value="1"/>
</dbReference>
<feature type="transmembrane region" description="Helical" evidence="9">
    <location>
        <begin position="208"/>
        <end position="228"/>
    </location>
</feature>
<evidence type="ECO:0000256" key="5">
    <source>
        <dbReference type="ARBA" id="ARBA00022989"/>
    </source>
</evidence>
<dbReference type="GO" id="GO:0005886">
    <property type="term" value="C:plasma membrane"/>
    <property type="evidence" value="ECO:0007669"/>
    <property type="project" value="UniProtKB-SubCell"/>
</dbReference>
<proteinExistence type="inferred from homology"/>
<evidence type="ECO:0000256" key="3">
    <source>
        <dbReference type="ARBA" id="ARBA00022475"/>
    </source>
</evidence>
<dbReference type="GO" id="GO:0050906">
    <property type="term" value="P:detection of stimulus involved in sensory perception"/>
    <property type="evidence" value="ECO:0007669"/>
    <property type="project" value="UniProtKB-ARBA"/>
</dbReference>
<feature type="transmembrane region" description="Helical" evidence="9">
    <location>
        <begin position="457"/>
        <end position="479"/>
    </location>
</feature>
<evidence type="ECO:0000313" key="12">
    <source>
        <dbReference type="Proteomes" id="UP001233999"/>
    </source>
</evidence>
<keyword evidence="3" id="KW-1003">Cell membrane</keyword>
<name>A0AAD7ZGC8_DIPPU</name>
<evidence type="ECO:0000256" key="4">
    <source>
        <dbReference type="ARBA" id="ARBA00022692"/>
    </source>
</evidence>
<comment type="similarity">
    <text evidence="2">Belongs to the glutamate-gated ion channel (TC 1.A.10.1) family.</text>
</comment>
<organism evidence="11 12">
    <name type="scientific">Diploptera punctata</name>
    <name type="common">Pacific beetle cockroach</name>
    <dbReference type="NCBI Taxonomy" id="6984"/>
    <lineage>
        <taxon>Eukaryota</taxon>
        <taxon>Metazoa</taxon>
        <taxon>Ecdysozoa</taxon>
        <taxon>Arthropoda</taxon>
        <taxon>Hexapoda</taxon>
        <taxon>Insecta</taxon>
        <taxon>Pterygota</taxon>
        <taxon>Neoptera</taxon>
        <taxon>Polyneoptera</taxon>
        <taxon>Dictyoptera</taxon>
        <taxon>Blattodea</taxon>
        <taxon>Blaberoidea</taxon>
        <taxon>Blaberidae</taxon>
        <taxon>Diplopterinae</taxon>
        <taxon>Diploptera</taxon>
    </lineage>
</organism>
<keyword evidence="7" id="KW-0675">Receptor</keyword>
<reference evidence="11" key="1">
    <citation type="journal article" date="2023" name="IScience">
        <title>Live-bearing cockroach genome reveals convergent evolutionary mechanisms linked to viviparity in insects and beyond.</title>
        <authorList>
            <person name="Fouks B."/>
            <person name="Harrison M.C."/>
            <person name="Mikhailova A.A."/>
            <person name="Marchal E."/>
            <person name="English S."/>
            <person name="Carruthers M."/>
            <person name="Jennings E.C."/>
            <person name="Chiamaka E.L."/>
            <person name="Frigard R.A."/>
            <person name="Pippel M."/>
            <person name="Attardo G.M."/>
            <person name="Benoit J.B."/>
            <person name="Bornberg-Bauer E."/>
            <person name="Tobe S.S."/>
        </authorList>
    </citation>
    <scope>NUCLEOTIDE SEQUENCE</scope>
    <source>
        <strain evidence="11">Stay&amp;Tobe</strain>
    </source>
</reference>
<dbReference type="GO" id="GO:0015276">
    <property type="term" value="F:ligand-gated monoatomic ion channel activity"/>
    <property type="evidence" value="ECO:0007669"/>
    <property type="project" value="InterPro"/>
</dbReference>
<dbReference type="InterPro" id="IPR001320">
    <property type="entry name" value="Iontro_rcpt_C"/>
</dbReference>
<dbReference type="PANTHER" id="PTHR42643:SF30">
    <property type="entry name" value="IONOTROPIC RECEPTOR 40A-RELATED"/>
    <property type="match status" value="1"/>
</dbReference>
<evidence type="ECO:0000313" key="11">
    <source>
        <dbReference type="EMBL" id="KAJ9580130.1"/>
    </source>
</evidence>
<sequence length="499" mass="57751">MAKDVIKLLWEKDNIVNSLVVSYTKLEENVTLNLYSWFPYEANQCSQVKEIVLLEQWENFRSIKNVSLFPPKIPDDMLGCPIRVTTSEFHPNVFLTQNETLQDGSVKYNFEGFDIDYLIYVVEASNLTVQFLPPPKSVELDQAYLERWANLQSGLADVTTGTLWWNEGLMYFGDPTTSYFEFSILWYIPCAIPSPRMEKVFAVFEPSLWMVICIVLILTAIVFSRLAICTSSELEIYRTISKCVCHVWAIFLGVSVPDLPRSNQLRFLFLLYVCYSLAIVTVFQAFFTSFLVDPGLGKQMKTIEELKSADVMFCRFKYYELISMSYNFLAPNALKSFPVDEWYECYYRVILNNNISSAAFNYHIQYTAALLGKTKELNNILCTMEEEKLTISLCLYLSKGNPLLDRFNKVIRRSLEAGLGEKSRSSIMWRTNLRYLKNVTDIDDEMYFVFTLSHFQIYFYTLFLGCLVSTIALFLELILDRALKLKDNKSLSCSESNYA</sequence>
<evidence type="ECO:0000256" key="9">
    <source>
        <dbReference type="SAM" id="Phobius"/>
    </source>
</evidence>
<evidence type="ECO:0000259" key="10">
    <source>
        <dbReference type="Pfam" id="PF00060"/>
    </source>
</evidence>
<keyword evidence="8" id="KW-0325">Glycoprotein</keyword>
<keyword evidence="12" id="KW-1185">Reference proteome</keyword>
<feature type="domain" description="Ionotropic glutamate receptor C-terminal" evidence="10">
    <location>
        <begin position="207"/>
        <end position="431"/>
    </location>
</feature>
<dbReference type="InterPro" id="IPR052192">
    <property type="entry name" value="Insect_Ionotropic_Sensory_Rcpt"/>
</dbReference>
<evidence type="ECO:0000256" key="6">
    <source>
        <dbReference type="ARBA" id="ARBA00023136"/>
    </source>
</evidence>
<dbReference type="SUPFAM" id="SSF53850">
    <property type="entry name" value="Periplasmic binding protein-like II"/>
    <property type="match status" value="1"/>
</dbReference>
<keyword evidence="6 9" id="KW-0472">Membrane</keyword>
<evidence type="ECO:0000256" key="8">
    <source>
        <dbReference type="ARBA" id="ARBA00023180"/>
    </source>
</evidence>
<evidence type="ECO:0000256" key="2">
    <source>
        <dbReference type="ARBA" id="ARBA00008685"/>
    </source>
</evidence>
<dbReference type="AlphaFoldDB" id="A0AAD7ZGC8"/>
<dbReference type="PANTHER" id="PTHR42643">
    <property type="entry name" value="IONOTROPIC RECEPTOR 20A-RELATED"/>
    <property type="match status" value="1"/>
</dbReference>
<keyword evidence="4 9" id="KW-0812">Transmembrane</keyword>
<evidence type="ECO:0000256" key="1">
    <source>
        <dbReference type="ARBA" id="ARBA00004651"/>
    </source>
</evidence>
<dbReference type="Gene3D" id="1.10.287.70">
    <property type="match status" value="1"/>
</dbReference>
<reference evidence="11" key="2">
    <citation type="submission" date="2023-05" db="EMBL/GenBank/DDBJ databases">
        <authorList>
            <person name="Fouks B."/>
        </authorList>
    </citation>
    <scope>NUCLEOTIDE SEQUENCE</scope>
    <source>
        <strain evidence="11">Stay&amp;Tobe</strain>
        <tissue evidence="11">Testes</tissue>
    </source>
</reference>
<gene>
    <name evidence="11" type="ORF">L9F63_004203</name>
</gene>
<evidence type="ECO:0000256" key="7">
    <source>
        <dbReference type="ARBA" id="ARBA00023170"/>
    </source>
</evidence>
<dbReference type="Proteomes" id="UP001233999">
    <property type="component" value="Unassembled WGS sequence"/>
</dbReference>
<accession>A0AAD7ZGC8</accession>
<protein>
    <recommendedName>
        <fullName evidence="10">Ionotropic glutamate receptor C-terminal domain-containing protein</fullName>
    </recommendedName>
</protein>
<keyword evidence="5 9" id="KW-1133">Transmembrane helix</keyword>
<feature type="transmembrane region" description="Helical" evidence="9">
    <location>
        <begin position="269"/>
        <end position="292"/>
    </location>
</feature>